<evidence type="ECO:0000256" key="2">
    <source>
        <dbReference type="ARBA" id="ARBA00022490"/>
    </source>
</evidence>
<evidence type="ECO:0000256" key="1">
    <source>
        <dbReference type="ARBA" id="ARBA00004611"/>
    </source>
</evidence>
<accession>A0ABD0WQ74</accession>
<evidence type="ECO:0000256" key="4">
    <source>
        <dbReference type="ARBA" id="ARBA00023069"/>
    </source>
</evidence>
<dbReference type="InterPro" id="IPR037662">
    <property type="entry name" value="CFAP68/107"/>
</dbReference>
<gene>
    <name evidence="9" type="ORF">UPYG_G00171100</name>
</gene>
<evidence type="ECO:0000256" key="7">
    <source>
        <dbReference type="ARBA" id="ARBA00035003"/>
    </source>
</evidence>
<keyword evidence="3" id="KW-0282">Flagellum</keyword>
<dbReference type="AlphaFoldDB" id="A0ABD0WQ74"/>
<keyword evidence="4" id="KW-0969">Cilium</keyword>
<evidence type="ECO:0000313" key="10">
    <source>
        <dbReference type="Proteomes" id="UP001557470"/>
    </source>
</evidence>
<sequence>MHSTKVSLGKRDKCYDKWTQPGWRIEQKYANKVLIGNWVEEKLQFTRECKTADSTYRADFQPWMDHRPDNVVRQMASRKAKGLPARLLFSHHGTLSSHYLVSLYDEMYGRQGTSSLPTLRSWHPDKLAWTPEKSDYPSVAPPTNFGLVESRQVHLDKWQPPTESVYRSSYQRHPLSAFCQPCLASAPRLLSSKLHPANLINKDLYLKQQPCSQVPDNPIAATLL</sequence>
<evidence type="ECO:0000256" key="6">
    <source>
        <dbReference type="ARBA" id="ARBA00023273"/>
    </source>
</evidence>
<keyword evidence="10" id="KW-1185">Reference proteome</keyword>
<comment type="function">
    <text evidence="7">Microtubule inner protein (MIP) part of the dynein-decorated doublet microtubules (DMTs) in cilia axoneme, which is required for motile cilia beating.</text>
</comment>
<comment type="subunit">
    <text evidence="8">Microtubule inner protein component of sperm flagellar doublet microtubules.</text>
</comment>
<evidence type="ECO:0000256" key="3">
    <source>
        <dbReference type="ARBA" id="ARBA00022846"/>
    </source>
</evidence>
<keyword evidence="2" id="KW-0963">Cytoplasm</keyword>
<evidence type="ECO:0000256" key="8">
    <source>
        <dbReference type="ARBA" id="ARBA00046435"/>
    </source>
</evidence>
<proteinExistence type="predicted"/>
<evidence type="ECO:0000256" key="5">
    <source>
        <dbReference type="ARBA" id="ARBA00023212"/>
    </source>
</evidence>
<dbReference type="Pfam" id="PF22595">
    <property type="entry name" value="CFAP107"/>
    <property type="match status" value="1"/>
</dbReference>
<evidence type="ECO:0000313" key="9">
    <source>
        <dbReference type="EMBL" id="KAL0978486.1"/>
    </source>
</evidence>
<reference evidence="9 10" key="1">
    <citation type="submission" date="2024-06" db="EMBL/GenBank/DDBJ databases">
        <authorList>
            <person name="Pan Q."/>
            <person name="Wen M."/>
            <person name="Jouanno E."/>
            <person name="Zahm M."/>
            <person name="Klopp C."/>
            <person name="Cabau C."/>
            <person name="Louis A."/>
            <person name="Berthelot C."/>
            <person name="Parey E."/>
            <person name="Roest Crollius H."/>
            <person name="Montfort J."/>
            <person name="Robinson-Rechavi M."/>
            <person name="Bouchez O."/>
            <person name="Lampietro C."/>
            <person name="Lopez Roques C."/>
            <person name="Donnadieu C."/>
            <person name="Postlethwait J."/>
            <person name="Bobe J."/>
            <person name="Verreycken H."/>
            <person name="Guiguen Y."/>
        </authorList>
    </citation>
    <scope>NUCLEOTIDE SEQUENCE [LARGE SCALE GENOMIC DNA]</scope>
    <source>
        <strain evidence="9">Up_M1</strain>
        <tissue evidence="9">Testis</tissue>
    </source>
</reference>
<dbReference type="PANTHER" id="PTHR31180">
    <property type="entry name" value="CILIA- AND FLAGELLA-ASSOCIATED PROTEIN 107-RELATED"/>
    <property type="match status" value="1"/>
</dbReference>
<keyword evidence="6" id="KW-0966">Cell projection</keyword>
<dbReference type="PANTHER" id="PTHR31180:SF2">
    <property type="entry name" value="CILIA- AND FLAGELLA-ASSOCIATED PROTEIN 107"/>
    <property type="match status" value="1"/>
</dbReference>
<comment type="caution">
    <text evidence="9">The sequence shown here is derived from an EMBL/GenBank/DDBJ whole genome shotgun (WGS) entry which is preliminary data.</text>
</comment>
<organism evidence="9 10">
    <name type="scientific">Umbra pygmaea</name>
    <name type="common">Eastern mudminnow</name>
    <dbReference type="NCBI Taxonomy" id="75934"/>
    <lineage>
        <taxon>Eukaryota</taxon>
        <taxon>Metazoa</taxon>
        <taxon>Chordata</taxon>
        <taxon>Craniata</taxon>
        <taxon>Vertebrata</taxon>
        <taxon>Euteleostomi</taxon>
        <taxon>Actinopterygii</taxon>
        <taxon>Neopterygii</taxon>
        <taxon>Teleostei</taxon>
        <taxon>Protacanthopterygii</taxon>
        <taxon>Esociformes</taxon>
        <taxon>Umbridae</taxon>
        <taxon>Umbra</taxon>
    </lineage>
</organism>
<comment type="subcellular location">
    <subcellularLocation>
        <location evidence="1">Cytoplasm</location>
        <location evidence="1">Cytoskeleton</location>
        <location evidence="1">Flagellum axoneme</location>
    </subcellularLocation>
</comment>
<dbReference type="InterPro" id="IPR054709">
    <property type="entry name" value="CFAP107"/>
</dbReference>
<keyword evidence="5" id="KW-0206">Cytoskeleton</keyword>
<dbReference type="EMBL" id="JAGEUA010000005">
    <property type="protein sequence ID" value="KAL0978486.1"/>
    <property type="molecule type" value="Genomic_DNA"/>
</dbReference>
<dbReference type="Proteomes" id="UP001557470">
    <property type="component" value="Unassembled WGS sequence"/>
</dbReference>
<dbReference type="GO" id="GO:0005930">
    <property type="term" value="C:axoneme"/>
    <property type="evidence" value="ECO:0007669"/>
    <property type="project" value="UniProtKB-ARBA"/>
</dbReference>
<protein>
    <submittedName>
        <fullName evidence="9">Uncharacterized protein</fullName>
    </submittedName>
</protein>
<name>A0ABD0WQ74_UMBPY</name>